<dbReference type="AlphaFoldDB" id="A0A0G0HV40"/>
<dbReference type="GO" id="GO:0005829">
    <property type="term" value="C:cytosol"/>
    <property type="evidence" value="ECO:0007669"/>
    <property type="project" value="TreeGrafter"/>
</dbReference>
<feature type="binding site" evidence="3">
    <location>
        <position position="8"/>
    </location>
    <ligand>
        <name>a divalent metal cation</name>
        <dbReference type="ChEBI" id="CHEBI:60240"/>
        <label>1</label>
    </ligand>
</feature>
<evidence type="ECO:0000256" key="3">
    <source>
        <dbReference type="PIRSR" id="PIRSR005902-1"/>
    </source>
</evidence>
<feature type="binding site" evidence="3">
    <location>
        <position position="107"/>
    </location>
    <ligand>
        <name>a divalent metal cation</name>
        <dbReference type="ChEBI" id="CHEBI:60240"/>
        <label>1</label>
    </ligand>
</feature>
<dbReference type="Pfam" id="PF01026">
    <property type="entry name" value="TatD_DNase"/>
    <property type="match status" value="1"/>
</dbReference>
<proteinExistence type="predicted"/>
<dbReference type="SUPFAM" id="SSF51556">
    <property type="entry name" value="Metallo-dependent hydrolases"/>
    <property type="match status" value="1"/>
</dbReference>
<evidence type="ECO:0000313" key="4">
    <source>
        <dbReference type="EMBL" id="KKQ15914.1"/>
    </source>
</evidence>
<protein>
    <submittedName>
        <fullName evidence="4">TatD DNase family protein</fullName>
    </submittedName>
</protein>
<dbReference type="Proteomes" id="UP000034448">
    <property type="component" value="Unassembled WGS sequence"/>
</dbReference>
<dbReference type="GO" id="GO:0046872">
    <property type="term" value="F:metal ion binding"/>
    <property type="evidence" value="ECO:0007669"/>
    <property type="project" value="UniProtKB-KW"/>
</dbReference>
<dbReference type="PIRSF" id="PIRSF005902">
    <property type="entry name" value="DNase_TatD"/>
    <property type="match status" value="1"/>
</dbReference>
<dbReference type="CDD" id="cd01310">
    <property type="entry name" value="TatD_DNAse"/>
    <property type="match status" value="1"/>
</dbReference>
<evidence type="ECO:0000256" key="2">
    <source>
        <dbReference type="ARBA" id="ARBA00022801"/>
    </source>
</evidence>
<feature type="binding site" evidence="3">
    <location>
        <position position="155"/>
    </location>
    <ligand>
        <name>a divalent metal cation</name>
        <dbReference type="ChEBI" id="CHEBI:60240"/>
        <label>2</label>
    </ligand>
</feature>
<gene>
    <name evidence="4" type="ORF">US28_C0007G0005</name>
</gene>
<dbReference type="EMBL" id="LBSJ01000007">
    <property type="protein sequence ID" value="KKQ15914.1"/>
    <property type="molecule type" value="Genomic_DNA"/>
</dbReference>
<keyword evidence="1 3" id="KW-0479">Metal-binding</keyword>
<keyword evidence="2" id="KW-0378">Hydrolase</keyword>
<organism evidence="4 5">
    <name type="scientific">Candidatus Daviesbacteria bacterium GW2011_GWA1_36_8</name>
    <dbReference type="NCBI Taxonomy" id="1618417"/>
    <lineage>
        <taxon>Bacteria</taxon>
        <taxon>Candidatus Daviesiibacteriota</taxon>
    </lineage>
</organism>
<feature type="binding site" evidence="3">
    <location>
        <position position="238"/>
    </location>
    <ligand>
        <name>a divalent metal cation</name>
        <dbReference type="ChEBI" id="CHEBI:60240"/>
        <label>1</label>
    </ligand>
</feature>
<dbReference type="InterPro" id="IPR001130">
    <property type="entry name" value="TatD-like"/>
</dbReference>
<dbReference type="PANTHER" id="PTHR46124:SF2">
    <property type="entry name" value="D-AMINOACYL-TRNA DEACYLASE"/>
    <property type="match status" value="1"/>
</dbReference>
<name>A0A0G0HV40_9BACT</name>
<sequence>MLTDTHAHLFWDSFKEDLKEVLDRAKQAGISIIFNVGTDLDTSEESLNQLDTLSTHFKENEIVFYSTAGIHPHDAFKYDTPQKLEAAIQKLEAIYQKNPQKVIGIGECGLDFFFGLNPDWIPSTYSEDQLKDLQVKLFQSQIDLAKKLNLPLIIHVRDDRSKDPQNVECWTKALDMVSGYKGILHCYSGLEPTSQRATSNEFKDFLVSFAAPITYPKNDYLRQVAKDLPLNRICLETDSPFLPPQSNRGKRNEPQTVREIVQLIAQIKGISLEEVANQTTENVKKVFRLS</sequence>
<comment type="caution">
    <text evidence="4">The sequence shown here is derived from an EMBL/GenBank/DDBJ whole genome shotgun (WGS) entry which is preliminary data.</text>
</comment>
<dbReference type="GO" id="GO:0016788">
    <property type="term" value="F:hydrolase activity, acting on ester bonds"/>
    <property type="evidence" value="ECO:0007669"/>
    <property type="project" value="InterPro"/>
</dbReference>
<reference evidence="4 5" key="1">
    <citation type="journal article" date="2015" name="Nature">
        <title>rRNA introns, odd ribosomes, and small enigmatic genomes across a large radiation of phyla.</title>
        <authorList>
            <person name="Brown C.T."/>
            <person name="Hug L.A."/>
            <person name="Thomas B.C."/>
            <person name="Sharon I."/>
            <person name="Castelle C.J."/>
            <person name="Singh A."/>
            <person name="Wilkins M.J."/>
            <person name="Williams K.H."/>
            <person name="Banfield J.F."/>
        </authorList>
    </citation>
    <scope>NUCLEOTIDE SEQUENCE [LARGE SCALE GENOMIC DNA]</scope>
</reference>
<feature type="binding site" evidence="3">
    <location>
        <position position="6"/>
    </location>
    <ligand>
        <name>a divalent metal cation</name>
        <dbReference type="ChEBI" id="CHEBI:60240"/>
        <label>1</label>
    </ligand>
</feature>
<dbReference type="PATRIC" id="fig|1618417.4.peg.297"/>
<dbReference type="InterPro" id="IPR032466">
    <property type="entry name" value="Metal_Hydrolase"/>
</dbReference>
<dbReference type="Gene3D" id="3.20.20.140">
    <property type="entry name" value="Metal-dependent hydrolases"/>
    <property type="match status" value="1"/>
</dbReference>
<evidence type="ECO:0000256" key="1">
    <source>
        <dbReference type="ARBA" id="ARBA00022723"/>
    </source>
</evidence>
<accession>A0A0G0HV40</accession>
<evidence type="ECO:0000313" key="5">
    <source>
        <dbReference type="Proteomes" id="UP000034448"/>
    </source>
</evidence>
<dbReference type="PANTHER" id="PTHR46124">
    <property type="entry name" value="D-AMINOACYL-TRNA DEACYLASE"/>
    <property type="match status" value="1"/>
</dbReference>
<dbReference type="FunFam" id="3.20.20.140:FF:000005">
    <property type="entry name" value="TatD family hydrolase"/>
    <property type="match status" value="1"/>
</dbReference>
<feature type="binding site" evidence="3">
    <location>
        <position position="185"/>
    </location>
    <ligand>
        <name>a divalent metal cation</name>
        <dbReference type="ChEBI" id="CHEBI:60240"/>
        <label>2</label>
    </ligand>
</feature>